<dbReference type="EMBL" id="CADEPI010000254">
    <property type="protein sequence ID" value="CAB3381979.1"/>
    <property type="molecule type" value="Genomic_DNA"/>
</dbReference>
<evidence type="ECO:0000256" key="5">
    <source>
        <dbReference type="ARBA" id="ARBA00022741"/>
    </source>
</evidence>
<dbReference type="PANTHER" id="PTHR19229">
    <property type="entry name" value="ATP-BINDING CASSETTE TRANSPORTER SUBFAMILY A ABCA"/>
    <property type="match status" value="1"/>
</dbReference>
<evidence type="ECO:0000256" key="8">
    <source>
        <dbReference type="ARBA" id="ARBA00023136"/>
    </source>
</evidence>
<dbReference type="GO" id="GO:0016887">
    <property type="term" value="F:ATP hydrolysis activity"/>
    <property type="evidence" value="ECO:0007669"/>
    <property type="project" value="InterPro"/>
</dbReference>
<dbReference type="InterPro" id="IPR003593">
    <property type="entry name" value="AAA+_ATPase"/>
</dbReference>
<name>A0A8S1DPE5_9INSE</name>
<dbReference type="InterPro" id="IPR013525">
    <property type="entry name" value="ABC2_TM"/>
</dbReference>
<dbReference type="InterPro" id="IPR056264">
    <property type="entry name" value="R2_ABCA1-4-like"/>
</dbReference>
<dbReference type="OrthoDB" id="6512918at2759"/>
<dbReference type="GO" id="GO:0140359">
    <property type="term" value="F:ABC-type transporter activity"/>
    <property type="evidence" value="ECO:0007669"/>
    <property type="project" value="InterPro"/>
</dbReference>
<feature type="transmembrane region" description="Helical" evidence="10">
    <location>
        <begin position="1319"/>
        <end position="1341"/>
    </location>
</feature>
<evidence type="ECO:0000256" key="2">
    <source>
        <dbReference type="ARBA" id="ARBA00022448"/>
    </source>
</evidence>
<feature type="domain" description="ABC transporter" evidence="11">
    <location>
        <begin position="1395"/>
        <end position="1625"/>
    </location>
</feature>
<feature type="transmembrane region" description="Helical" evidence="10">
    <location>
        <begin position="311"/>
        <end position="336"/>
    </location>
</feature>
<dbReference type="Proteomes" id="UP000494165">
    <property type="component" value="Unassembled WGS sequence"/>
</dbReference>
<feature type="domain" description="ABC transporter" evidence="11">
    <location>
        <begin position="535"/>
        <end position="765"/>
    </location>
</feature>
<dbReference type="SMART" id="SM00382">
    <property type="entry name" value="AAA"/>
    <property type="match status" value="2"/>
</dbReference>
<comment type="caution">
    <text evidence="12">The sequence shown here is derived from an EMBL/GenBank/DDBJ whole genome shotgun (WGS) entry which is preliminary data.</text>
</comment>
<dbReference type="GO" id="GO:0016020">
    <property type="term" value="C:membrane"/>
    <property type="evidence" value="ECO:0007669"/>
    <property type="project" value="UniProtKB-SubCell"/>
</dbReference>
<comment type="subcellular location">
    <subcellularLocation>
        <location evidence="1">Membrane</location>
        <topology evidence="1">Multi-pass membrane protein</topology>
    </subcellularLocation>
</comment>
<keyword evidence="9" id="KW-0175">Coiled coil</keyword>
<accession>A0A8S1DPE5</accession>
<evidence type="ECO:0000313" key="13">
    <source>
        <dbReference type="Proteomes" id="UP000494165"/>
    </source>
</evidence>
<feature type="transmembrane region" description="Helical" evidence="10">
    <location>
        <begin position="385"/>
        <end position="402"/>
    </location>
</feature>
<feature type="transmembrane region" description="Helical" evidence="10">
    <location>
        <begin position="1240"/>
        <end position="1260"/>
    </location>
</feature>
<evidence type="ECO:0000259" key="11">
    <source>
        <dbReference type="PROSITE" id="PS50893"/>
    </source>
</evidence>
<dbReference type="Pfam" id="PF12698">
    <property type="entry name" value="ABC2_membrane_3"/>
    <property type="match status" value="2"/>
</dbReference>
<keyword evidence="4" id="KW-0677">Repeat</keyword>
<dbReference type="SUPFAM" id="SSF52540">
    <property type="entry name" value="P-loop containing nucleoside triphosphate hydrolases"/>
    <property type="match status" value="2"/>
</dbReference>
<feature type="transmembrane region" description="Helical" evidence="10">
    <location>
        <begin position="1095"/>
        <end position="1115"/>
    </location>
</feature>
<dbReference type="Gene3D" id="3.40.50.300">
    <property type="entry name" value="P-loop containing nucleotide triphosphate hydrolases"/>
    <property type="match status" value="2"/>
</dbReference>
<feature type="transmembrane region" description="Helical" evidence="10">
    <location>
        <begin position="177"/>
        <end position="198"/>
    </location>
</feature>
<keyword evidence="3 10" id="KW-0812">Transmembrane</keyword>
<reference evidence="12 13" key="1">
    <citation type="submission" date="2020-04" db="EMBL/GenBank/DDBJ databases">
        <authorList>
            <person name="Alioto T."/>
            <person name="Alioto T."/>
            <person name="Gomez Garrido J."/>
        </authorList>
    </citation>
    <scope>NUCLEOTIDE SEQUENCE [LARGE SCALE GENOMIC DNA]</scope>
</reference>
<evidence type="ECO:0000256" key="10">
    <source>
        <dbReference type="SAM" id="Phobius"/>
    </source>
</evidence>
<dbReference type="Pfam" id="PF00005">
    <property type="entry name" value="ABC_tran"/>
    <property type="match status" value="2"/>
</dbReference>
<evidence type="ECO:0000256" key="1">
    <source>
        <dbReference type="ARBA" id="ARBA00004141"/>
    </source>
</evidence>
<dbReference type="PROSITE" id="PS00211">
    <property type="entry name" value="ABC_TRANSPORTER_1"/>
    <property type="match status" value="1"/>
</dbReference>
<keyword evidence="7 10" id="KW-1133">Transmembrane helix</keyword>
<keyword evidence="2" id="KW-0813">Transport</keyword>
<evidence type="ECO:0000313" key="12">
    <source>
        <dbReference type="EMBL" id="CAB3381979.1"/>
    </source>
</evidence>
<feature type="transmembrane region" description="Helical" evidence="10">
    <location>
        <begin position="356"/>
        <end position="378"/>
    </location>
</feature>
<feature type="transmembrane region" description="Helical" evidence="10">
    <location>
        <begin position="1136"/>
        <end position="1162"/>
    </location>
</feature>
<dbReference type="InterPro" id="IPR027417">
    <property type="entry name" value="P-loop_NTPase"/>
</dbReference>
<dbReference type="FunFam" id="3.40.50.300:FF:000298">
    <property type="entry name" value="ATP-binding cassette sub-family A member 12"/>
    <property type="match status" value="1"/>
</dbReference>
<evidence type="ECO:0000256" key="4">
    <source>
        <dbReference type="ARBA" id="ARBA00022737"/>
    </source>
</evidence>
<dbReference type="PROSITE" id="PS50893">
    <property type="entry name" value="ABC_TRANSPORTER_2"/>
    <property type="match status" value="2"/>
</dbReference>
<dbReference type="GO" id="GO:0005524">
    <property type="term" value="F:ATP binding"/>
    <property type="evidence" value="ECO:0007669"/>
    <property type="project" value="UniProtKB-KW"/>
</dbReference>
<feature type="coiled-coil region" evidence="9">
    <location>
        <begin position="1372"/>
        <end position="1399"/>
    </location>
</feature>
<keyword evidence="8 10" id="KW-0472">Membrane</keyword>
<feature type="transmembrane region" description="Helical" evidence="10">
    <location>
        <begin position="915"/>
        <end position="936"/>
    </location>
</feature>
<keyword evidence="13" id="KW-1185">Reference proteome</keyword>
<dbReference type="GO" id="GO:0005319">
    <property type="term" value="F:lipid transporter activity"/>
    <property type="evidence" value="ECO:0007669"/>
    <property type="project" value="TreeGrafter"/>
</dbReference>
<dbReference type="InterPro" id="IPR017871">
    <property type="entry name" value="ABC_transporter-like_CS"/>
</dbReference>
<sequence length="1719" mass="193300">MCSKETKTLGVMPKRTVAGSFSLLVWKNTLLQRRHPVQSLIEIGAPIVFSIILVVIRSLVKPMPFDQPIDYAPYNPVKLPFITSNNGTNLLAKWNVAWTPNHPALNEIMSKVAWSSGTNQIAFENEEEMLKNLTSESPSAASVPMLAGVIFDGVTNLADPLPNNIKIRLRFPAEKRYLGSFGVYDIPFPIVWFTGFLYPDYQIPGPRSNISNEGGPPGYSQEGFLALQNLISRSLIEYRLDQPLQNISIRMQRFSHPEYIDDPLIVALQSFVSLVIMLSFVYTSISCVRMVTTEKENQLKESMKIMGLPNWMHWTAWFLNFMSLLLIAIILMTALLKVDWYGTGLSVFTHSDASVIFVFLLLFAISTVTFSFLISVFFSKANTAATVAGVIYFLNYSVYYFLEENYNFLPTGSKVGASLLSNTAMAFGCRFIIEFEGAGSGVQWSNLFTPPSPDDGYTLGGIMGMLLLDAVLYMVLALYIEAIFPGDYGVPQPWYFPFTAEFWCGSKVDDELVPDNIDNSNPLFEPDPVDLYAGIQIKSLQKVFGRAKPAVSNVTMKMYEDQITVLLGHNGAGKTTTMSMLTGLLTPTSGTAVVGGFDIRKNIKKVRESLGLCPQHNILFDQLTVKEHLIFYCRLKGLSGKEVKSEVKKYIELLDFQTKKNSYSKTLSGGMKRKLSVGVALCGGSKVVMLDEPTSGMDPASRRTLWDFLEKEKKGRTLLLTTHFMDEADLLGDKIAIMASGKLQCYGSPFFLKKKYGTGYYLVIVQDGNCDIKGVTNLLRKYIPDVKVATNIGTELSFHLPEDKVGVFEGMLQEIEDHKRTLGVLSYGVSLSTMENVFVKAGRDVEVDEFEFGDKATNGLVKYDGKNSSETLFHETGSETRLELNPHHIYTGWKLTRNQFFAMMMKKALSQVQSWLLYFIQSILPAFFLIIVIIVAKALPGQENFPALDMSIGSYPLPITPVQLLSDQASVSLMYQKYLESLQDYRTDIVAPDMTMRDFILQKGRDDIVVYNMQYIAGATFDYDNETRRDSITAWFSNQPLHAAPLALDLVYNAIMKRYLGDEYSIQTNNHPLPYRSSTRVQLQLTGTLSKGFQYAFNVGFSMAFVSAFYVLFYVRERVTKSKHLQFVSGVQGWMYWFTAFLWDLFVFISPVGLVCIVFVSFQEEGLRTPEELGRLILVLYAFAWCVLPITYLTSFFFDVPSDGFSRLTILSTFLGVAAFMIVVILQTPELGLLDVANTLDWIFMLFPHYTVTMAVFNLYQTYLSIKVCAPLLDFCPIFADIGTPNACCKVPEQCPNGQCFPWTENYFDWGTTGIGRQLVYSFVEGAIALLILIVLEYHLFDDFIVFVKAKFLRYVLRVHPVRPEDKEEDDSDVAAEKAKLLNTDIDELNREYLLAMRNVSKYYGTFLAVDRLSIGIRKGECFGLLGVNGAGKTTTFKMLTGDEKISSGDAYLCGYSIISQMKEVHQIIGYCPQFDALLDDLTGRQTLTIFCLLRGIPYRECAENVDNLAKELLFTKHIDKQVKNYSGGNKRKLSTAVALIGDPPVLLLDEPTTGMDPVAKRHLWNVVCKARDLGKLVILTSHSMEECEALCTKLAIMVNGVFKCLGSTQHLKNKFAEGYSLIIKVTAESESSSHERIFNTQPAKDFVTQTFPSAELKENVQGMLSYYIRNPSIPWSRMFGIMERAKKTMNIEDYSIGQTSLEQVFLAFTKYQNPVPDE</sequence>
<feature type="transmembrane region" description="Helical" evidence="10">
    <location>
        <begin position="1174"/>
        <end position="1198"/>
    </location>
</feature>
<keyword evidence="6" id="KW-0067">ATP-binding</keyword>
<evidence type="ECO:0000256" key="3">
    <source>
        <dbReference type="ARBA" id="ARBA00022692"/>
    </source>
</evidence>
<dbReference type="InterPro" id="IPR026082">
    <property type="entry name" value="ABCA"/>
</dbReference>
<dbReference type="FunFam" id="3.40.50.300:FF:000327">
    <property type="entry name" value="ATP-binding cassette sub-family A member 3"/>
    <property type="match status" value="1"/>
</dbReference>
<dbReference type="PANTHER" id="PTHR19229:SF250">
    <property type="entry name" value="ABC TRANSPORTER DOMAIN-CONTAINING PROTEIN-RELATED"/>
    <property type="match status" value="1"/>
</dbReference>
<proteinExistence type="predicted"/>
<feature type="transmembrane region" description="Helical" evidence="10">
    <location>
        <begin position="264"/>
        <end position="291"/>
    </location>
</feature>
<feature type="transmembrane region" description="Helical" evidence="10">
    <location>
        <begin position="1210"/>
        <end position="1228"/>
    </location>
</feature>
<organism evidence="12 13">
    <name type="scientific">Cloeon dipterum</name>
    <dbReference type="NCBI Taxonomy" id="197152"/>
    <lineage>
        <taxon>Eukaryota</taxon>
        <taxon>Metazoa</taxon>
        <taxon>Ecdysozoa</taxon>
        <taxon>Arthropoda</taxon>
        <taxon>Hexapoda</taxon>
        <taxon>Insecta</taxon>
        <taxon>Pterygota</taxon>
        <taxon>Palaeoptera</taxon>
        <taxon>Ephemeroptera</taxon>
        <taxon>Pisciforma</taxon>
        <taxon>Baetidae</taxon>
        <taxon>Cloeon</taxon>
    </lineage>
</organism>
<dbReference type="InterPro" id="IPR003439">
    <property type="entry name" value="ABC_transporter-like_ATP-bd"/>
</dbReference>
<dbReference type="Pfam" id="PF23321">
    <property type="entry name" value="R1_ABCA1"/>
    <property type="match status" value="1"/>
</dbReference>
<dbReference type="CDD" id="cd03263">
    <property type="entry name" value="ABC_subfamily_A"/>
    <property type="match status" value="2"/>
</dbReference>
<evidence type="ECO:0000256" key="7">
    <source>
        <dbReference type="ARBA" id="ARBA00022989"/>
    </source>
</evidence>
<evidence type="ECO:0000256" key="9">
    <source>
        <dbReference type="SAM" id="Coils"/>
    </source>
</evidence>
<protein>
    <recommendedName>
        <fullName evidence="11">ABC transporter domain-containing protein</fullName>
    </recommendedName>
</protein>
<evidence type="ECO:0000256" key="6">
    <source>
        <dbReference type="ARBA" id="ARBA00022840"/>
    </source>
</evidence>
<feature type="transmembrane region" description="Helical" evidence="10">
    <location>
        <begin position="457"/>
        <end position="480"/>
    </location>
</feature>
<keyword evidence="5" id="KW-0547">Nucleotide-binding</keyword>
<gene>
    <name evidence="12" type="ORF">CLODIP_2_CD01074</name>
</gene>